<reference evidence="5 6" key="1">
    <citation type="journal article" date="2013" name="J. Microbiol.">
        <title>Mucilaginibacter ginsenosidivorax sp. nov., with ginsenoside converting activity isolated from sediment.</title>
        <authorList>
            <person name="Kim J.K."/>
            <person name="Choi T.E."/>
            <person name="Liu Q.M."/>
            <person name="Park H.Y."/>
            <person name="Yi T.H."/>
            <person name="Yoon M.H."/>
            <person name="Kim S.C."/>
            <person name="Im W.T."/>
        </authorList>
    </citation>
    <scope>NUCLEOTIDE SEQUENCE [LARGE SCALE GENOMIC DNA]</scope>
    <source>
        <strain evidence="5 6">KHI28</strain>
    </source>
</reference>
<evidence type="ECO:0000313" key="6">
    <source>
        <dbReference type="Proteomes" id="UP000321362"/>
    </source>
</evidence>
<keyword evidence="6" id="KW-1185">Reference proteome</keyword>
<evidence type="ECO:0000256" key="1">
    <source>
        <dbReference type="ARBA" id="ARBA00023015"/>
    </source>
</evidence>
<evidence type="ECO:0000256" key="2">
    <source>
        <dbReference type="ARBA" id="ARBA00023125"/>
    </source>
</evidence>
<dbReference type="InterPro" id="IPR018060">
    <property type="entry name" value="HTH_AraC"/>
</dbReference>
<accession>A0A5B8VYD4</accession>
<keyword evidence="3" id="KW-0804">Transcription</keyword>
<dbReference type="EMBL" id="CP042437">
    <property type="protein sequence ID" value="QEC76610.1"/>
    <property type="molecule type" value="Genomic_DNA"/>
</dbReference>
<dbReference type="PANTHER" id="PTHR47893">
    <property type="entry name" value="REGULATORY PROTEIN PCHR"/>
    <property type="match status" value="1"/>
</dbReference>
<dbReference type="SMART" id="SM00342">
    <property type="entry name" value="HTH_ARAC"/>
    <property type="match status" value="1"/>
</dbReference>
<dbReference type="InterPro" id="IPR018062">
    <property type="entry name" value="HTH_AraC-typ_CS"/>
</dbReference>
<organism evidence="5 6">
    <name type="scientific">Mucilaginibacter ginsenosidivorax</name>
    <dbReference type="NCBI Taxonomy" id="862126"/>
    <lineage>
        <taxon>Bacteria</taxon>
        <taxon>Pseudomonadati</taxon>
        <taxon>Bacteroidota</taxon>
        <taxon>Sphingobacteriia</taxon>
        <taxon>Sphingobacteriales</taxon>
        <taxon>Sphingobacteriaceae</taxon>
        <taxon>Mucilaginibacter</taxon>
    </lineage>
</organism>
<dbReference type="Proteomes" id="UP000321362">
    <property type="component" value="Chromosome"/>
</dbReference>
<proteinExistence type="predicted"/>
<dbReference type="AlphaFoldDB" id="A0A5B8VYD4"/>
<protein>
    <submittedName>
        <fullName evidence="5">Helix-turn-helix transcriptional regulator</fullName>
    </submittedName>
</protein>
<gene>
    <name evidence="5" type="ORF">FSB76_11855</name>
</gene>
<name>A0A5B8VYD4_9SPHI</name>
<dbReference type="RefSeq" id="WP_147053780.1">
    <property type="nucleotide sequence ID" value="NZ_CP042437.1"/>
</dbReference>
<dbReference type="GO" id="GO:0043565">
    <property type="term" value="F:sequence-specific DNA binding"/>
    <property type="evidence" value="ECO:0007669"/>
    <property type="project" value="InterPro"/>
</dbReference>
<keyword evidence="1" id="KW-0805">Transcription regulation</keyword>
<dbReference type="PROSITE" id="PS01124">
    <property type="entry name" value="HTH_ARAC_FAMILY_2"/>
    <property type="match status" value="1"/>
</dbReference>
<evidence type="ECO:0000256" key="3">
    <source>
        <dbReference type="ARBA" id="ARBA00023163"/>
    </source>
</evidence>
<dbReference type="PANTHER" id="PTHR47893:SF1">
    <property type="entry name" value="REGULATORY PROTEIN PCHR"/>
    <property type="match status" value="1"/>
</dbReference>
<evidence type="ECO:0000259" key="4">
    <source>
        <dbReference type="PROSITE" id="PS01124"/>
    </source>
</evidence>
<dbReference type="OrthoDB" id="1156172at2"/>
<dbReference type="Gene3D" id="1.10.10.60">
    <property type="entry name" value="Homeodomain-like"/>
    <property type="match status" value="1"/>
</dbReference>
<dbReference type="SUPFAM" id="SSF46689">
    <property type="entry name" value="Homeodomain-like"/>
    <property type="match status" value="1"/>
</dbReference>
<dbReference type="PROSITE" id="PS00041">
    <property type="entry name" value="HTH_ARAC_FAMILY_1"/>
    <property type="match status" value="1"/>
</dbReference>
<dbReference type="InterPro" id="IPR053142">
    <property type="entry name" value="PchR_regulatory_protein"/>
</dbReference>
<dbReference type="KEGG" id="mgk:FSB76_11855"/>
<evidence type="ECO:0000313" key="5">
    <source>
        <dbReference type="EMBL" id="QEC76610.1"/>
    </source>
</evidence>
<dbReference type="GO" id="GO:0003700">
    <property type="term" value="F:DNA-binding transcription factor activity"/>
    <property type="evidence" value="ECO:0007669"/>
    <property type="project" value="InterPro"/>
</dbReference>
<feature type="domain" description="HTH araC/xylS-type" evidence="4">
    <location>
        <begin position="228"/>
        <end position="324"/>
    </location>
</feature>
<dbReference type="InterPro" id="IPR009057">
    <property type="entry name" value="Homeodomain-like_sf"/>
</dbReference>
<dbReference type="Pfam" id="PF12833">
    <property type="entry name" value="HTH_18"/>
    <property type="match status" value="1"/>
</dbReference>
<keyword evidence="2" id="KW-0238">DNA-binding</keyword>
<sequence length="328" mass="36945">MPIEFEFEVGKGFHFGHAFAGRFGAGIAHDRVTLPQSIGEGFIQEVFLNNGLSLCIHRYWLKDDLVLRRLAASSSTMLTLKFDCRRIPVEEAELPHRPLFTGSNGCEVELGTGNFFSEMVVPANQHVNFLVVGASRQTLINTLDLQETGCPIASLLQESPSFVLHEVMTSEMERALKQLSRIDETTTLATLLYKNKAEELIYLLFSKLMHRAETASITVDQADAEKIYKLRAAILSDLSLTPQLPELSGKIGIGLTKMKQLFRQIFGDSIYNYYQSARMNEAARLLAMQSVSETGYQLGFTNLSHFGRLFERHFQVKPKRYKDGLALR</sequence>